<feature type="signal peptide" evidence="1">
    <location>
        <begin position="1"/>
        <end position="21"/>
    </location>
</feature>
<evidence type="ECO:0000313" key="3">
    <source>
        <dbReference type="Proteomes" id="UP001107558"/>
    </source>
</evidence>
<sequence>MKNLFLIFSLIALILICYVKSQQDAAKSYVTNLEGDDFTILCTIQYDTKNNLVGKFSTKNAAGYFPFKGKEFMFMPNQIFLTPFNLNAFSMKWFSVSSSIPSNYFKQPVGKENGFDTYVCRRNYDSKILLGKFAGNACNCSYYGEEKQFFKNFDILYSANRVCNP</sequence>
<evidence type="ECO:0000313" key="2">
    <source>
        <dbReference type="EMBL" id="KAG5667150.1"/>
    </source>
</evidence>
<comment type="caution">
    <text evidence="2">The sequence shown here is derived from an EMBL/GenBank/DDBJ whole genome shotgun (WGS) entry which is preliminary data.</text>
</comment>
<organism evidence="2 3">
    <name type="scientific">Polypedilum vanderplanki</name>
    <name type="common">Sleeping chironomid midge</name>
    <dbReference type="NCBI Taxonomy" id="319348"/>
    <lineage>
        <taxon>Eukaryota</taxon>
        <taxon>Metazoa</taxon>
        <taxon>Ecdysozoa</taxon>
        <taxon>Arthropoda</taxon>
        <taxon>Hexapoda</taxon>
        <taxon>Insecta</taxon>
        <taxon>Pterygota</taxon>
        <taxon>Neoptera</taxon>
        <taxon>Endopterygota</taxon>
        <taxon>Diptera</taxon>
        <taxon>Nematocera</taxon>
        <taxon>Chironomoidea</taxon>
        <taxon>Chironomidae</taxon>
        <taxon>Chironominae</taxon>
        <taxon>Polypedilum</taxon>
        <taxon>Polypedilum</taxon>
    </lineage>
</organism>
<keyword evidence="3" id="KW-1185">Reference proteome</keyword>
<proteinExistence type="predicted"/>
<protein>
    <submittedName>
        <fullName evidence="2">Uncharacterized protein</fullName>
    </submittedName>
</protein>
<reference evidence="2" key="1">
    <citation type="submission" date="2021-03" db="EMBL/GenBank/DDBJ databases">
        <title>Chromosome level genome of the anhydrobiotic midge Polypedilum vanderplanki.</title>
        <authorList>
            <person name="Yoshida Y."/>
            <person name="Kikawada T."/>
            <person name="Gusev O."/>
        </authorList>
    </citation>
    <scope>NUCLEOTIDE SEQUENCE</scope>
    <source>
        <strain evidence="2">NIAS01</strain>
        <tissue evidence="2">Whole body or cell culture</tissue>
    </source>
</reference>
<gene>
    <name evidence="2" type="ORF">PVAND_015147</name>
</gene>
<keyword evidence="1" id="KW-0732">Signal</keyword>
<dbReference type="Proteomes" id="UP001107558">
    <property type="component" value="Chromosome 4"/>
</dbReference>
<dbReference type="EMBL" id="JADBJN010000004">
    <property type="protein sequence ID" value="KAG5667150.1"/>
    <property type="molecule type" value="Genomic_DNA"/>
</dbReference>
<dbReference type="AlphaFoldDB" id="A0A9J6BC40"/>
<name>A0A9J6BC40_POLVA</name>
<feature type="chain" id="PRO_5039889838" evidence="1">
    <location>
        <begin position="22"/>
        <end position="165"/>
    </location>
</feature>
<evidence type="ECO:0000256" key="1">
    <source>
        <dbReference type="SAM" id="SignalP"/>
    </source>
</evidence>
<accession>A0A9J6BC40</accession>